<dbReference type="PANTHER" id="PTHR43969:SF9">
    <property type="entry name" value="GLUTATHIONE S TRANSFERASE D10, ISOFORM A-RELATED"/>
    <property type="match status" value="1"/>
</dbReference>
<dbReference type="Pfam" id="PF13417">
    <property type="entry name" value="GST_N_3"/>
    <property type="match status" value="3"/>
</dbReference>
<dbReference type="CDD" id="cd03177">
    <property type="entry name" value="GST_C_Delta_Epsilon"/>
    <property type="match status" value="5"/>
</dbReference>
<dbReference type="EMBL" id="AJWK01006205">
    <property type="status" value="NOT_ANNOTATED_CDS"/>
    <property type="molecule type" value="Genomic_DNA"/>
</dbReference>
<dbReference type="SUPFAM" id="SSF47616">
    <property type="entry name" value="GST C-terminal domain-like"/>
    <property type="match status" value="6"/>
</dbReference>
<evidence type="ECO:0000256" key="3">
    <source>
        <dbReference type="ARBA" id="ARBA00012452"/>
    </source>
</evidence>
<dbReference type="SFLD" id="SFLDG00358">
    <property type="entry name" value="Main_(cytGST)"/>
    <property type="match status" value="6"/>
</dbReference>
<dbReference type="CDD" id="cd03045">
    <property type="entry name" value="GST_N_Delta_Epsilon"/>
    <property type="match status" value="4"/>
</dbReference>
<evidence type="ECO:0000313" key="9">
    <source>
        <dbReference type="EnsemblMetazoa" id="LLOJ001842-PA"/>
    </source>
</evidence>
<feature type="domain" description="GST N-terminal" evidence="7">
    <location>
        <begin position="591"/>
        <end position="672"/>
    </location>
</feature>
<feature type="domain" description="GST N-terminal" evidence="7">
    <location>
        <begin position="983"/>
        <end position="1064"/>
    </location>
</feature>
<proteinExistence type="inferred from homology"/>
<dbReference type="Proteomes" id="UP000092461">
    <property type="component" value="Unassembled WGS sequence"/>
</dbReference>
<name>A0A1B0CC62_LUTLO</name>
<dbReference type="PROSITE" id="PS50405">
    <property type="entry name" value="GST_CTER"/>
    <property type="match status" value="5"/>
</dbReference>
<dbReference type="VEuPathDB" id="VectorBase:LLONM1_000399"/>
<keyword evidence="4" id="KW-0808">Transferase</keyword>
<dbReference type="SFLD" id="SFLDS00019">
    <property type="entry name" value="Glutathione_Transferase_(cytos"/>
    <property type="match status" value="6"/>
</dbReference>
<keyword evidence="10" id="KW-1185">Reference proteome</keyword>
<dbReference type="FunFam" id="3.40.30.10:FF:000034">
    <property type="entry name" value="glutathione S-transferase 1"/>
    <property type="match status" value="6"/>
</dbReference>
<dbReference type="InterPro" id="IPR036282">
    <property type="entry name" value="Glutathione-S-Trfase_C_sf"/>
</dbReference>
<evidence type="ECO:0000256" key="6">
    <source>
        <dbReference type="ARBA" id="ARBA00047960"/>
    </source>
</evidence>
<dbReference type="Gene3D" id="3.40.30.10">
    <property type="entry name" value="Glutaredoxin"/>
    <property type="match status" value="6"/>
</dbReference>
<feature type="domain" description="GST N-terminal" evidence="7">
    <location>
        <begin position="400"/>
        <end position="481"/>
    </location>
</feature>
<dbReference type="GO" id="GO:0004364">
    <property type="term" value="F:glutathione transferase activity"/>
    <property type="evidence" value="ECO:0007669"/>
    <property type="project" value="UniProtKB-EC"/>
</dbReference>
<dbReference type="InterPro" id="IPR010987">
    <property type="entry name" value="Glutathione-S-Trfase_C-like"/>
</dbReference>
<dbReference type="VEuPathDB" id="VectorBase:LLONM1_008413"/>
<accession>A0A1B0CC62</accession>
<dbReference type="InterPro" id="IPR040079">
    <property type="entry name" value="Glutathione_S-Trfase"/>
</dbReference>
<dbReference type="PANTHER" id="PTHR43969">
    <property type="entry name" value="GLUTATHIONE S TRANSFERASE D10, ISOFORM A-RELATED"/>
    <property type="match status" value="1"/>
</dbReference>
<dbReference type="VEuPathDB" id="VectorBase:LLONM1_005858"/>
<comment type="similarity">
    <text evidence="1">Belongs to the GST superfamily. Theta family.</text>
</comment>
<reference evidence="9" key="1">
    <citation type="submission" date="2020-05" db="UniProtKB">
        <authorList>
            <consortium name="EnsemblMetazoa"/>
        </authorList>
    </citation>
    <scope>IDENTIFICATION</scope>
    <source>
        <strain evidence="9">Jacobina</strain>
    </source>
</reference>
<dbReference type="VEuPathDB" id="VectorBase:LLOJ001842"/>
<evidence type="ECO:0000259" key="8">
    <source>
        <dbReference type="PROSITE" id="PS50405"/>
    </source>
</evidence>
<dbReference type="GO" id="GO:0006749">
    <property type="term" value="P:glutathione metabolic process"/>
    <property type="evidence" value="ECO:0007669"/>
    <property type="project" value="TreeGrafter"/>
</dbReference>
<dbReference type="EnsemblMetazoa" id="LLOJ001842-RA">
    <property type="protein sequence ID" value="LLOJ001842-PA"/>
    <property type="gene ID" value="LLOJ001842"/>
</dbReference>
<evidence type="ECO:0000259" key="7">
    <source>
        <dbReference type="PROSITE" id="PS50404"/>
    </source>
</evidence>
<dbReference type="FunFam" id="1.20.1050.10:FF:000007">
    <property type="entry name" value="Glutathione S-transferase 1-1"/>
    <property type="match status" value="5"/>
</dbReference>
<evidence type="ECO:0000256" key="5">
    <source>
        <dbReference type="ARBA" id="ARBA00041523"/>
    </source>
</evidence>
<feature type="domain" description="GST C-terminal" evidence="8">
    <location>
        <begin position="487"/>
        <end position="610"/>
    </location>
</feature>
<evidence type="ECO:0000256" key="1">
    <source>
        <dbReference type="ARBA" id="ARBA00009899"/>
    </source>
</evidence>
<dbReference type="Gene3D" id="1.20.1050.10">
    <property type="match status" value="7"/>
</dbReference>
<dbReference type="AlphaFoldDB" id="A0A1B0CC62"/>
<feature type="domain" description="GST N-terminal" evidence="7">
    <location>
        <begin position="782"/>
        <end position="863"/>
    </location>
</feature>
<dbReference type="EC" id="2.5.1.18" evidence="3"/>
<feature type="domain" description="GST N-terminal" evidence="7">
    <location>
        <begin position="2"/>
        <end position="83"/>
    </location>
</feature>
<dbReference type="Pfam" id="PF02798">
    <property type="entry name" value="GST_N"/>
    <property type="match status" value="3"/>
</dbReference>
<dbReference type="EMBL" id="AJWK01006206">
    <property type="status" value="NOT_ANNOTATED_CDS"/>
    <property type="molecule type" value="Genomic_DNA"/>
</dbReference>
<protein>
    <recommendedName>
        <fullName evidence="3">glutathione transferase</fullName>
        <ecNumber evidence="3">2.5.1.18</ecNumber>
    </recommendedName>
    <alternativeName>
        <fullName evidence="5">GST class-theta</fullName>
    </alternativeName>
</protein>
<evidence type="ECO:0000256" key="2">
    <source>
        <dbReference type="ARBA" id="ARBA00011738"/>
    </source>
</evidence>
<feature type="domain" description="GST C-terminal" evidence="8">
    <location>
        <begin position="89"/>
        <end position="223"/>
    </location>
</feature>
<dbReference type="InterPro" id="IPR004045">
    <property type="entry name" value="Glutathione_S-Trfase_N"/>
</dbReference>
<dbReference type="SUPFAM" id="SSF52833">
    <property type="entry name" value="Thioredoxin-like"/>
    <property type="match status" value="6"/>
</dbReference>
<dbReference type="InterPro" id="IPR004046">
    <property type="entry name" value="GST_C"/>
</dbReference>
<organism evidence="9 10">
    <name type="scientific">Lutzomyia longipalpis</name>
    <name type="common">Sand fly</name>
    <dbReference type="NCBI Taxonomy" id="7200"/>
    <lineage>
        <taxon>Eukaryota</taxon>
        <taxon>Metazoa</taxon>
        <taxon>Ecdysozoa</taxon>
        <taxon>Arthropoda</taxon>
        <taxon>Hexapoda</taxon>
        <taxon>Insecta</taxon>
        <taxon>Pterygota</taxon>
        <taxon>Neoptera</taxon>
        <taxon>Endopterygota</taxon>
        <taxon>Diptera</taxon>
        <taxon>Nematocera</taxon>
        <taxon>Psychodoidea</taxon>
        <taxon>Psychodidae</taxon>
        <taxon>Lutzomyia</taxon>
        <taxon>Lutzomyia</taxon>
    </lineage>
</organism>
<feature type="domain" description="GST N-terminal" evidence="7">
    <location>
        <begin position="221"/>
        <end position="302"/>
    </location>
</feature>
<evidence type="ECO:0000256" key="4">
    <source>
        <dbReference type="ARBA" id="ARBA00022679"/>
    </source>
</evidence>
<sequence>MAPVKFYHLPLGPPSRGVLLTIRNLNLDVEIIEVDIFKGEHLTPEYLEMNPQHTIPALNDNGLYLGESKAISTYLVNSKAPGNPLYPTDPAVRAQVDAKLYFDAATIFPRMRAIFFPILFLGSKTIEKEKKEAFYQALDFMNTFLEGRTWFAADHPTLADLALLASFSTFVYCGADVSKYTNTLAWYKRCESLPGFEENEEMAKKLGGLVKEKLGITDAMAPLKFYHFTLGSPSRGVLLTIRNLNLDVEIIEVDTVKGEQMNPDFVKINPQHILPTIDDNGFVLWESKAISTYLANSKAPGNPLYPTDPKIRALVDSRMQFDSDSLYPKIRDNFFPVLVSGHFGADVSKYKNILAWYKRCESLPGFSENEEGAKEYARMVKENSELPEYDSSRMKSNTMAPLKLYFLEIGPPSRGALLTIRNLGLDVEIIHVDLFSGEHLTPEFLKMNPQHTVPTLDDNGLFLGESKAISTYLVNSRSPGNPLYPTDPKVRALVDARLYFDTATVFNRIRNITYPLLVLGKNVVDEEKKKALYDALDLMEIFLEGQKWFAADHPTLADLALLATVSSLRYFGLNVPKYKNIMACFEPNTMAPLKLYYIELGPPSRAALLTIRNLKLDAEIINVDVINGAHRTPEYLKMNPQHTVPTLDDNGFYLADSKAMSTYLVNSRSPGNPLYPTDPKARALVDDRLYFDGATVFPRIKTISYSVLVLGVNNVDDEKKKALYEALDFMEIYLEGQKWFAGDHATLADLALLATYSSLVHFGLNVSKYKNLQAWYKRYQMAPLKFYHMPKGPPSRAVALTIRNLKLDVEKIEVDVLNGEQMSPEFVKINPQHTVPTIDDNGFILWESRAIMTYLVNSKVPGNSLYPTDPHIRALIDARLYFDTSTLYAAREIMFPILFLGAKTINKEKKEVFYQALDFMNTFLEGRTWFAGDHPTLADLSILASFSTFVYAGANVSKYKNILAWYKRCESLPGFDENEIRMAPVKFYHMPKGAPSRAVALTIRNLKLDVEIIEIDVLNGEQMSPEFVKINPQHTVPTIDDNGFILWESRAIITYLVNSKAPGNSLYPTDTQIRATIDARLYFDASTLYARAREIMFPILFLGVKTVDEDKKQSLYQAFELMDTFLEGRTWFAADHPILADLSILASFSTFVYCGANVSKYKNILAWYKRCESLPGFDENESGAKGFGKVVKEKIGITGTWD</sequence>
<comment type="catalytic activity">
    <reaction evidence="6">
        <text>RX + glutathione = an S-substituted glutathione + a halide anion + H(+)</text>
        <dbReference type="Rhea" id="RHEA:16437"/>
        <dbReference type="ChEBI" id="CHEBI:15378"/>
        <dbReference type="ChEBI" id="CHEBI:16042"/>
        <dbReference type="ChEBI" id="CHEBI:17792"/>
        <dbReference type="ChEBI" id="CHEBI:57925"/>
        <dbReference type="ChEBI" id="CHEBI:90779"/>
        <dbReference type="EC" id="2.5.1.18"/>
    </reaction>
</comment>
<feature type="domain" description="GST C-terminal" evidence="8">
    <location>
        <begin position="678"/>
        <end position="797"/>
    </location>
</feature>
<feature type="domain" description="GST C-terminal" evidence="8">
    <location>
        <begin position="869"/>
        <end position="994"/>
    </location>
</feature>
<dbReference type="InterPro" id="IPR036249">
    <property type="entry name" value="Thioredoxin-like_sf"/>
</dbReference>
<dbReference type="Pfam" id="PF00043">
    <property type="entry name" value="GST_C"/>
    <property type="match status" value="4"/>
</dbReference>
<dbReference type="PROSITE" id="PS50404">
    <property type="entry name" value="GST_NTER"/>
    <property type="match status" value="6"/>
</dbReference>
<feature type="domain" description="GST C-terminal" evidence="8">
    <location>
        <begin position="1070"/>
        <end position="1194"/>
    </location>
</feature>
<evidence type="ECO:0000313" key="10">
    <source>
        <dbReference type="Proteomes" id="UP000092461"/>
    </source>
</evidence>
<comment type="subunit">
    <text evidence="2">Homodimer.</text>
</comment>